<dbReference type="OrthoDB" id="140655at2157"/>
<accession>A0A1M4MIH1</accession>
<sequence>MNGTTRTWTLSFLLALLLAAVPAAGADLGPNQHLIPELKVNESIETITISAELSLQPEWDGSVTAGIPFGAVMVHTANATTLIFDRDGNHLFSIDDELSAKIPTPAGVEKPCIRVHPLPNDSRVYHYDNVTFVFGTAGEPPILTIIDESPKPDEEPIAINITSLHEGGVAWIDVAPAHVAVVGEVHAPAGVHSVVVRSGSVEVPCGNAAEFACSVPVSFGKNTITVVATDNHGNRAAKTVNMTAHSGIPPPPLITVSGRVTDTGGNPVPGALVRFESVFDLDGESIAGTAVTGEDGCYLVEDALGYRQTVTVEKEGYSPLREEFIFENLTNDLDLELEPSSRTVPGFGSALAVLSLTGAFLLIGRKRR</sequence>
<dbReference type="InterPro" id="IPR013783">
    <property type="entry name" value="Ig-like_fold"/>
</dbReference>
<evidence type="ECO:0000256" key="1">
    <source>
        <dbReference type="ARBA" id="ARBA00022729"/>
    </source>
</evidence>
<dbReference type="RefSeq" id="WP_074369024.1">
    <property type="nucleotide sequence ID" value="NZ_FMID01000017.1"/>
</dbReference>
<dbReference type="AlphaFoldDB" id="A0A1M4MIH1"/>
<dbReference type="Proteomes" id="UP000184671">
    <property type="component" value="Unassembled WGS sequence"/>
</dbReference>
<evidence type="ECO:0000259" key="3">
    <source>
        <dbReference type="Pfam" id="PF18204"/>
    </source>
</evidence>
<keyword evidence="1" id="KW-0732">Signal</keyword>
<proteinExistence type="predicted"/>
<feature type="domain" description="PGF-CTERM archaeal protein-sorting signal" evidence="3">
    <location>
        <begin position="344"/>
        <end position="366"/>
    </location>
</feature>
<gene>
    <name evidence="4" type="ORF">L21_0614</name>
</gene>
<keyword evidence="2" id="KW-1133">Transmembrane helix</keyword>
<dbReference type="Gene3D" id="2.60.40.1120">
    <property type="entry name" value="Carboxypeptidase-like, regulatory domain"/>
    <property type="match status" value="1"/>
</dbReference>
<evidence type="ECO:0000313" key="4">
    <source>
        <dbReference type="EMBL" id="SCL74731.1"/>
    </source>
</evidence>
<evidence type="ECO:0000313" key="5">
    <source>
        <dbReference type="Proteomes" id="UP000184671"/>
    </source>
</evidence>
<dbReference type="InterPro" id="IPR026371">
    <property type="entry name" value="PGF_CTERM"/>
</dbReference>
<dbReference type="Pfam" id="PF18204">
    <property type="entry name" value="PGF-CTERM"/>
    <property type="match status" value="1"/>
</dbReference>
<reference evidence="4 5" key="1">
    <citation type="submission" date="2016-08" db="EMBL/GenBank/DDBJ databases">
        <authorList>
            <person name="Seilhamer J.J."/>
        </authorList>
    </citation>
    <scope>NUCLEOTIDE SEQUENCE [LARGE SCALE GENOMIC DNA]</scope>
    <source>
        <strain evidence="4">L21-II-0</strain>
    </source>
</reference>
<evidence type="ECO:0000256" key="2">
    <source>
        <dbReference type="SAM" id="Phobius"/>
    </source>
</evidence>
<dbReference type="SUPFAM" id="SSF49464">
    <property type="entry name" value="Carboxypeptidase regulatory domain-like"/>
    <property type="match status" value="1"/>
</dbReference>
<dbReference type="InterPro" id="IPR008969">
    <property type="entry name" value="CarboxyPept-like_regulatory"/>
</dbReference>
<dbReference type="Pfam" id="PF13620">
    <property type="entry name" value="CarboxypepD_reg"/>
    <property type="match status" value="1"/>
</dbReference>
<dbReference type="STRING" id="118126.L21_0614"/>
<dbReference type="EMBL" id="FMID01000017">
    <property type="protein sequence ID" value="SCL74731.1"/>
    <property type="molecule type" value="Genomic_DNA"/>
</dbReference>
<keyword evidence="2" id="KW-0472">Membrane</keyword>
<feature type="transmembrane region" description="Helical" evidence="2">
    <location>
        <begin position="344"/>
        <end position="363"/>
    </location>
</feature>
<dbReference type="Gene3D" id="2.60.40.10">
    <property type="entry name" value="Immunoglobulins"/>
    <property type="match status" value="1"/>
</dbReference>
<protein>
    <recommendedName>
        <fullName evidence="3">PGF-CTERM archaeal protein-sorting signal domain-containing protein</fullName>
    </recommendedName>
</protein>
<name>A0A1M4MIH1_9EURY</name>
<keyword evidence="2" id="KW-0812">Transmembrane</keyword>
<organism evidence="4 5">
    <name type="scientific">Methanoculleus chikugoensis</name>
    <dbReference type="NCBI Taxonomy" id="118126"/>
    <lineage>
        <taxon>Archaea</taxon>
        <taxon>Methanobacteriati</taxon>
        <taxon>Methanobacteriota</taxon>
        <taxon>Stenosarchaea group</taxon>
        <taxon>Methanomicrobia</taxon>
        <taxon>Methanomicrobiales</taxon>
        <taxon>Methanomicrobiaceae</taxon>
        <taxon>Methanoculleus</taxon>
    </lineage>
</organism>